<keyword evidence="3" id="KW-1003">Cell membrane</keyword>
<keyword evidence="10" id="KW-1185">Reference proteome</keyword>
<feature type="domain" description="ABC transporter substrate-binding protein PnrA-like" evidence="8">
    <location>
        <begin position="58"/>
        <end position="321"/>
    </location>
</feature>
<evidence type="ECO:0000256" key="2">
    <source>
        <dbReference type="ARBA" id="ARBA00008610"/>
    </source>
</evidence>
<protein>
    <submittedName>
        <fullName evidence="9">Basic membrane lipoprotein</fullName>
    </submittedName>
</protein>
<evidence type="ECO:0000256" key="5">
    <source>
        <dbReference type="ARBA" id="ARBA00023136"/>
    </source>
</evidence>
<keyword evidence="4" id="KW-0732">Signal</keyword>
<evidence type="ECO:0000256" key="6">
    <source>
        <dbReference type="ARBA" id="ARBA00023288"/>
    </source>
</evidence>
<dbReference type="InterPro" id="IPR003760">
    <property type="entry name" value="PnrA-like"/>
</dbReference>
<feature type="region of interest" description="Disordered" evidence="7">
    <location>
        <begin position="1"/>
        <end position="29"/>
    </location>
</feature>
<dbReference type="eggNOG" id="arCOG00257">
    <property type="taxonomic scope" value="Archaea"/>
</dbReference>
<dbReference type="EMBL" id="AOMF01000134">
    <property type="protein sequence ID" value="EMA54600.1"/>
    <property type="molecule type" value="Genomic_DNA"/>
</dbReference>
<dbReference type="InterPro" id="IPR028082">
    <property type="entry name" value="Peripla_BP_I"/>
</dbReference>
<accession>M0ND49</accession>
<evidence type="ECO:0000259" key="8">
    <source>
        <dbReference type="Pfam" id="PF02608"/>
    </source>
</evidence>
<dbReference type="GO" id="GO:0005886">
    <property type="term" value="C:plasma membrane"/>
    <property type="evidence" value="ECO:0007669"/>
    <property type="project" value="UniProtKB-SubCell"/>
</dbReference>
<dbReference type="STRING" id="1227457.C451_06365"/>
<dbReference type="InterPro" id="IPR050957">
    <property type="entry name" value="BMP_lipoprotein"/>
</dbReference>
<evidence type="ECO:0000256" key="7">
    <source>
        <dbReference type="SAM" id="MobiDB-lite"/>
    </source>
</evidence>
<dbReference type="PATRIC" id="fig|1227457.3.peg.1128"/>
<name>M0ND49_9EURY</name>
<comment type="caution">
    <text evidence="9">The sequence shown here is derived from an EMBL/GenBank/DDBJ whole genome shotgun (WGS) entry which is preliminary data.</text>
</comment>
<dbReference type="Gene3D" id="3.40.50.2300">
    <property type="match status" value="2"/>
</dbReference>
<gene>
    <name evidence="9" type="ORF">C451_06365</name>
</gene>
<reference evidence="9 10" key="1">
    <citation type="journal article" date="2014" name="PLoS Genet.">
        <title>Phylogenetically driven sequencing of extremely halophilic archaea reveals strategies for static and dynamic osmo-response.</title>
        <authorList>
            <person name="Becker E.A."/>
            <person name="Seitzer P.M."/>
            <person name="Tritt A."/>
            <person name="Larsen D."/>
            <person name="Krusor M."/>
            <person name="Yao A.I."/>
            <person name="Wu D."/>
            <person name="Madern D."/>
            <person name="Eisen J.A."/>
            <person name="Darling A.E."/>
            <person name="Facciotti M.T."/>
        </authorList>
    </citation>
    <scope>NUCLEOTIDE SEQUENCE [LARGE SCALE GENOMIC DNA]</scope>
    <source>
        <strain evidence="9 10">JCM 13552</strain>
    </source>
</reference>
<organism evidence="9 10">
    <name type="scientific">Halococcus thailandensis JCM 13552</name>
    <dbReference type="NCBI Taxonomy" id="1227457"/>
    <lineage>
        <taxon>Archaea</taxon>
        <taxon>Methanobacteriati</taxon>
        <taxon>Methanobacteriota</taxon>
        <taxon>Stenosarchaea group</taxon>
        <taxon>Halobacteria</taxon>
        <taxon>Halobacteriales</taxon>
        <taxon>Halococcaceae</taxon>
        <taxon>Halococcus</taxon>
    </lineage>
</organism>
<keyword evidence="5" id="KW-0472">Membrane</keyword>
<comment type="similarity">
    <text evidence="2">Belongs to the BMP lipoprotein family.</text>
</comment>
<dbReference type="AlphaFoldDB" id="M0ND49"/>
<dbReference type="SUPFAM" id="SSF53822">
    <property type="entry name" value="Periplasmic binding protein-like I"/>
    <property type="match status" value="1"/>
</dbReference>
<dbReference type="Proteomes" id="UP000011680">
    <property type="component" value="Unassembled WGS sequence"/>
</dbReference>
<keyword evidence="6 9" id="KW-0449">Lipoprotein</keyword>
<evidence type="ECO:0000256" key="4">
    <source>
        <dbReference type="ARBA" id="ARBA00022729"/>
    </source>
</evidence>
<evidence type="ECO:0000313" key="9">
    <source>
        <dbReference type="EMBL" id="EMA54600.1"/>
    </source>
</evidence>
<evidence type="ECO:0000313" key="10">
    <source>
        <dbReference type="Proteomes" id="UP000011680"/>
    </source>
</evidence>
<dbReference type="PANTHER" id="PTHR34296">
    <property type="entry name" value="TRANSCRIPTIONAL ACTIVATOR PROTEIN MED"/>
    <property type="match status" value="1"/>
</dbReference>
<dbReference type="PANTHER" id="PTHR34296:SF2">
    <property type="entry name" value="ABC TRANSPORTER GUANOSINE-BINDING PROTEIN NUPN"/>
    <property type="match status" value="1"/>
</dbReference>
<evidence type="ECO:0000256" key="1">
    <source>
        <dbReference type="ARBA" id="ARBA00004193"/>
    </source>
</evidence>
<dbReference type="CDD" id="cd06304">
    <property type="entry name" value="PBP1_BmpA_Med_PnrA-like"/>
    <property type="match status" value="1"/>
</dbReference>
<sequence length="363" mass="37923">MPTNDSFMQRGRESSDDGPQQITRGAMPGAGCRLTVAMAHRLRCRSSETMTTTSTQLTVAMVLPGDVDDDGFVQAGDEALSTIEHELGAATRSIEGVASETESLATAIRDLATERPDLLIVHGGQGSAAAADVAPDHPDIAFVVTQGSVTGPNLASYVVLQEQSAFLAGAAAGLLTESDVVGHISGIRVPPGLKGRAAYAAGVAHTNPDATLLTTFAGDQDDADLARRVAEAQIERSADTIFTMLNTGRSGAITAADEHGIDLFGNVGTWYPDHPETFVGSAVADVGADAIAAARDFENGDWQADRIVEIGLEEPEAVRLSLAPDVPDDVRERVDALAERIVAGKLAVETDYDGPEFAPFDAE</sequence>
<evidence type="ECO:0000256" key="3">
    <source>
        <dbReference type="ARBA" id="ARBA00022475"/>
    </source>
</evidence>
<dbReference type="Pfam" id="PF02608">
    <property type="entry name" value="Bmp"/>
    <property type="match status" value="1"/>
</dbReference>
<proteinExistence type="inferred from homology"/>
<comment type="subcellular location">
    <subcellularLocation>
        <location evidence="1">Cell membrane</location>
        <topology evidence="1">Lipid-anchor</topology>
    </subcellularLocation>
</comment>